<reference evidence="8" key="1">
    <citation type="journal article" date="2023" name="J. Phycol.">
        <title>Revised classification of the Cyanidiophyceae based on plastid genome data with descriptions of the Cavernulicolales ord. nov. and Galdieriales ord. nov. (Rhodophyta).</title>
        <authorList>
            <person name="Park S.I."/>
            <person name="Cho C.H."/>
            <person name="Ciniglia C."/>
            <person name="Huang T.Y."/>
            <person name="Liu S.L."/>
            <person name="Bustamante D.E."/>
            <person name="Calderon M.S."/>
            <person name="Mansilla A."/>
            <person name="McDermott T."/>
            <person name="Andersen R.A."/>
            <person name="Yoon H.S."/>
        </authorList>
    </citation>
    <scope>NUCLEOTIDE SEQUENCE</scope>
</reference>
<organism evidence="8">
    <name type="scientific">Gronococcus sybilensis</name>
    <dbReference type="NCBI Taxonomy" id="3028029"/>
    <lineage>
        <taxon>Eukaryota</taxon>
        <taxon>Rhodophyta</taxon>
        <taxon>Bangiophyceae</taxon>
        <taxon>Cavernulicolales</taxon>
        <taxon>Cavernulicolaceae</taxon>
        <taxon>Gronococcus</taxon>
    </lineage>
</organism>
<dbReference type="Pfam" id="PF00829">
    <property type="entry name" value="Ribosomal_L21p"/>
    <property type="match status" value="1"/>
</dbReference>
<dbReference type="GO" id="GO:1990904">
    <property type="term" value="C:ribonucleoprotein complex"/>
    <property type="evidence" value="ECO:0007669"/>
    <property type="project" value="UniProtKB-KW"/>
</dbReference>
<sequence length="106" mass="12308">MTYAIVEAGGKQFWIEPGKFYDVNYIDADPGDKVLLNQVLLIKHRDTLNLGHPWVTEAKIQATVLQHLKAPKINVYKMQPKKRYQNKKGHRQHLTRLFINSVDVNI</sequence>
<dbReference type="PANTHER" id="PTHR21349">
    <property type="entry name" value="50S RIBOSOMAL PROTEIN L21"/>
    <property type="match status" value="1"/>
</dbReference>
<dbReference type="GO" id="GO:0019843">
    <property type="term" value="F:rRNA binding"/>
    <property type="evidence" value="ECO:0007669"/>
    <property type="project" value="UniProtKB-KW"/>
</dbReference>
<keyword evidence="2" id="KW-0699">rRNA-binding</keyword>
<keyword evidence="8" id="KW-0934">Plastid</keyword>
<name>A0A9Y1MWX4_9RHOD</name>
<dbReference type="NCBIfam" id="TIGR00061">
    <property type="entry name" value="L21"/>
    <property type="match status" value="1"/>
</dbReference>
<dbReference type="InterPro" id="IPR001787">
    <property type="entry name" value="Ribosomal_bL21"/>
</dbReference>
<dbReference type="InterPro" id="IPR036164">
    <property type="entry name" value="bL21-like_sf"/>
</dbReference>
<proteinExistence type="inferred from homology"/>
<dbReference type="GO" id="GO:0006412">
    <property type="term" value="P:translation"/>
    <property type="evidence" value="ECO:0007669"/>
    <property type="project" value="InterPro"/>
</dbReference>
<comment type="similarity">
    <text evidence="1">Belongs to the bacterial ribosomal protein bL21 family.</text>
</comment>
<geneLocation type="plastid" evidence="8"/>
<dbReference type="InterPro" id="IPR018258">
    <property type="entry name" value="Ribosomal_bL21_CS"/>
</dbReference>
<dbReference type="GO" id="GO:0005737">
    <property type="term" value="C:cytoplasm"/>
    <property type="evidence" value="ECO:0007669"/>
    <property type="project" value="UniProtKB-ARBA"/>
</dbReference>
<evidence type="ECO:0000256" key="2">
    <source>
        <dbReference type="ARBA" id="ARBA00022730"/>
    </source>
</evidence>
<dbReference type="SUPFAM" id="SSF141091">
    <property type="entry name" value="L21p-like"/>
    <property type="match status" value="1"/>
</dbReference>
<accession>A0A9Y1MWX4</accession>
<dbReference type="PANTHER" id="PTHR21349:SF0">
    <property type="entry name" value="LARGE RIBOSOMAL SUBUNIT PROTEIN BL21M"/>
    <property type="match status" value="1"/>
</dbReference>
<dbReference type="GO" id="GO:0005840">
    <property type="term" value="C:ribosome"/>
    <property type="evidence" value="ECO:0007669"/>
    <property type="project" value="UniProtKB-KW"/>
</dbReference>
<keyword evidence="5" id="KW-0687">Ribonucleoprotein</keyword>
<dbReference type="PROSITE" id="PS01169">
    <property type="entry name" value="RIBOSOMAL_L21"/>
    <property type="match status" value="1"/>
</dbReference>
<evidence type="ECO:0000256" key="4">
    <source>
        <dbReference type="ARBA" id="ARBA00022980"/>
    </source>
</evidence>
<evidence type="ECO:0000313" key="8">
    <source>
        <dbReference type="EMBL" id="WDA99038.1"/>
    </source>
</evidence>
<dbReference type="GO" id="GO:0003735">
    <property type="term" value="F:structural constituent of ribosome"/>
    <property type="evidence" value="ECO:0007669"/>
    <property type="project" value="InterPro"/>
</dbReference>
<evidence type="ECO:0000256" key="6">
    <source>
        <dbReference type="ARBA" id="ARBA00035397"/>
    </source>
</evidence>
<keyword evidence="3" id="KW-0694">RNA-binding</keyword>
<keyword evidence="4 8" id="KW-0689">Ribosomal protein</keyword>
<evidence type="ECO:0000256" key="1">
    <source>
        <dbReference type="ARBA" id="ARBA00008563"/>
    </source>
</evidence>
<gene>
    <name evidence="8" type="primary">rpl21</name>
    <name evidence="8" type="ORF">GRSY_033</name>
</gene>
<protein>
    <recommendedName>
        <fullName evidence="7">Large ribosomal subunit protein bL21m</fullName>
    </recommendedName>
    <alternativeName>
        <fullName evidence="6">50S ribosomal protein L21, chloroplastic</fullName>
    </alternativeName>
</protein>
<dbReference type="InterPro" id="IPR028909">
    <property type="entry name" value="bL21-like"/>
</dbReference>
<dbReference type="HAMAP" id="MF_01363">
    <property type="entry name" value="Ribosomal_bL21"/>
    <property type="match status" value="1"/>
</dbReference>
<dbReference type="AlphaFoldDB" id="A0A9Y1MWX4"/>
<dbReference type="EMBL" id="OP616812">
    <property type="protein sequence ID" value="WDA99038.1"/>
    <property type="molecule type" value="Genomic_DNA"/>
</dbReference>
<evidence type="ECO:0000256" key="3">
    <source>
        <dbReference type="ARBA" id="ARBA00022884"/>
    </source>
</evidence>
<evidence type="ECO:0000256" key="7">
    <source>
        <dbReference type="ARBA" id="ARBA00044129"/>
    </source>
</evidence>
<evidence type="ECO:0000256" key="5">
    <source>
        <dbReference type="ARBA" id="ARBA00023274"/>
    </source>
</evidence>